<evidence type="ECO:0000259" key="2">
    <source>
        <dbReference type="PROSITE" id="PS50174"/>
    </source>
</evidence>
<feature type="region of interest" description="Disordered" evidence="1">
    <location>
        <begin position="415"/>
        <end position="436"/>
    </location>
</feature>
<dbReference type="Proteomes" id="UP000019375">
    <property type="component" value="Unassembled WGS sequence"/>
</dbReference>
<dbReference type="InterPro" id="IPR051189">
    <property type="entry name" value="Splicing_assoc_domain"/>
</dbReference>
<feature type="region of interest" description="Disordered" evidence="1">
    <location>
        <begin position="1"/>
        <end position="64"/>
    </location>
</feature>
<dbReference type="Pfam" id="PF01585">
    <property type="entry name" value="G-patch"/>
    <property type="match status" value="1"/>
</dbReference>
<feature type="region of interest" description="Disordered" evidence="1">
    <location>
        <begin position="128"/>
        <end position="249"/>
    </location>
</feature>
<evidence type="ECO:0000256" key="1">
    <source>
        <dbReference type="SAM" id="MobiDB-lite"/>
    </source>
</evidence>
<protein>
    <submittedName>
        <fullName evidence="3">ZYBA0S04-00540g1_1</fullName>
    </submittedName>
</protein>
<dbReference type="InterPro" id="IPR036867">
    <property type="entry name" value="R3H_dom_sf"/>
</dbReference>
<gene>
    <name evidence="3" type="ORF">BN860_00540g</name>
</gene>
<dbReference type="SMART" id="SM00443">
    <property type="entry name" value="G_patch"/>
    <property type="match status" value="1"/>
</dbReference>
<feature type="compositionally biased region" description="Basic and acidic residues" evidence="1">
    <location>
        <begin position="208"/>
        <end position="220"/>
    </location>
</feature>
<accession>A0A8J2T634</accession>
<feature type="region of interest" description="Disordered" evidence="1">
    <location>
        <begin position="86"/>
        <end position="112"/>
    </location>
</feature>
<sequence length="706" mass="79935">MAKRHNHYRGRGGGRRGGSRSHGSSRGRPGGRPFKRRGRPKGNWSDPNQSLGNGDLNNPDLDDVFYGDAIAPEAVEDYYFGNGVRDKSMKMGGFRPGNREESPSSKLAFRKRPMNFVKAKDVYDPSHDLIESLRNQNSHIVKPDVLDGKGQGKQPNEYENEDYLQVAQDYKSGDSEGNDESEGTDESDEFDGNDAGDEDENEEEDGVRDENGQARDHQSDLDQSEETDTHDLEALGDEYLFMTDENGNEPREVNFVEVDEDREETVDAFGDDFTAATDAVYQSIRGNDGYRREYGVEQKSTESPHLSSTLEALNITENLSESKKEEPQSLPFGAAEEDSFVDLSEIGISNIRVGFSDDSYYTKCFRLFGDHDFRWVDRDILVDFILEELNFPEHRLDAYLKFIKDSIITPDIPEPSYSDIPLSESDESGEEGYFRREDSVSSDMKEGLDDLIAYTEKYSVVRSQDYETSSFNTTGKGKKKKLLVEESLDLDAATLATLQDKFSCRVQNKAKNRRFKQDFIDEQNKFSDDLYKKYPIGLHVQNIKDECEAFLETKKDRLTFPPLDPHGNNVILKICHNFNLKGYKEGSGKNSHVVAQKTKRTERYLPNYDMVSRLLKQRPVFFRMDVDRPGKNTTERVNSSKAKFHTKEGEIVGQDAPEIGKDNIGRKMLEKLGWSNGEGLGAMGNKGISEPLMAKVKKSKSGLKHE</sequence>
<dbReference type="PANTHER" id="PTHR14195">
    <property type="entry name" value="G PATCH DOMAIN CONTAINING PROTEIN 2"/>
    <property type="match status" value="1"/>
</dbReference>
<evidence type="ECO:0000313" key="3">
    <source>
        <dbReference type="EMBL" id="CDF89281.1"/>
    </source>
</evidence>
<proteinExistence type="predicted"/>
<name>A0A8J2T634_ZYGB2</name>
<feature type="compositionally biased region" description="Acidic residues" evidence="1">
    <location>
        <begin position="176"/>
        <end position="207"/>
    </location>
</feature>
<dbReference type="OrthoDB" id="21470at2759"/>
<reference evidence="4" key="1">
    <citation type="journal article" date="2013" name="Genome Announc.">
        <title>Genome sequence of the food spoilage yeast Zygosaccharomyces bailii CLIB 213(T).</title>
        <authorList>
            <person name="Galeote V."/>
            <person name="Bigey F."/>
            <person name="Devillers H."/>
            <person name="Neuveglise C."/>
            <person name="Dequin S."/>
        </authorList>
    </citation>
    <scope>NUCLEOTIDE SEQUENCE [LARGE SCALE GENOMIC DNA]</scope>
    <source>
        <strain evidence="4">CLIB 213 / ATCC 58445 / CBS 680 / CCRC 21525 / NBRC 1098 / NCYC 1416 / NRRL Y-2227</strain>
    </source>
</reference>
<feature type="compositionally biased region" description="Basic residues" evidence="1">
    <location>
        <begin position="1"/>
        <end position="25"/>
    </location>
</feature>
<dbReference type="GO" id="GO:0003676">
    <property type="term" value="F:nucleic acid binding"/>
    <property type="evidence" value="ECO:0007669"/>
    <property type="project" value="InterPro"/>
</dbReference>
<dbReference type="Gene3D" id="3.30.1370.50">
    <property type="entry name" value="R3H-like domain"/>
    <property type="match status" value="1"/>
</dbReference>
<dbReference type="InterPro" id="IPR000467">
    <property type="entry name" value="G_patch_dom"/>
</dbReference>
<dbReference type="AlphaFoldDB" id="A0A8J2T634"/>
<keyword evidence="4" id="KW-1185">Reference proteome</keyword>
<organism evidence="3 4">
    <name type="scientific">Zygosaccharomyces bailii (strain CLIB 213 / ATCC 58445 / CBS 680 / BCRC 21525 / NBRC 1098 / NCYC 1416 / NRRL Y-2227)</name>
    <dbReference type="NCBI Taxonomy" id="1333698"/>
    <lineage>
        <taxon>Eukaryota</taxon>
        <taxon>Fungi</taxon>
        <taxon>Dikarya</taxon>
        <taxon>Ascomycota</taxon>
        <taxon>Saccharomycotina</taxon>
        <taxon>Saccharomycetes</taxon>
        <taxon>Saccharomycetales</taxon>
        <taxon>Saccharomycetaceae</taxon>
        <taxon>Zygosaccharomyces</taxon>
    </lineage>
</organism>
<dbReference type="PROSITE" id="PS50174">
    <property type="entry name" value="G_PATCH"/>
    <property type="match status" value="1"/>
</dbReference>
<dbReference type="EMBL" id="HG316457">
    <property type="protein sequence ID" value="CDF89281.1"/>
    <property type="molecule type" value="Genomic_DNA"/>
</dbReference>
<evidence type="ECO:0000313" key="4">
    <source>
        <dbReference type="Proteomes" id="UP000019375"/>
    </source>
</evidence>
<feature type="domain" description="G-patch" evidence="2">
    <location>
        <begin position="661"/>
        <end position="706"/>
    </location>
</feature>